<evidence type="ECO:0000256" key="6">
    <source>
        <dbReference type="ARBA" id="ARBA00022723"/>
    </source>
</evidence>
<dbReference type="PRINTS" id="PR00156">
    <property type="entry name" value="COPPERBLUE"/>
</dbReference>
<dbReference type="PROSITE" id="PS00196">
    <property type="entry name" value="COPPER_BLUE"/>
    <property type="match status" value="1"/>
</dbReference>
<keyword evidence="8 11" id="KW-0186">Copper</keyword>
<comment type="function">
    <text evidence="1 11">Participates in electron transfer between P700 and the cytochrome b6-f complex in photosystem I.</text>
</comment>
<dbReference type="InterPro" id="IPR008972">
    <property type="entry name" value="Cupredoxin"/>
</dbReference>
<organism evidence="14">
    <name type="scientific">uncultured Synechococcales cyanobacterium</name>
    <dbReference type="NCBI Taxonomy" id="1936017"/>
    <lineage>
        <taxon>Bacteria</taxon>
        <taxon>Bacillati</taxon>
        <taxon>Cyanobacteriota</taxon>
        <taxon>Cyanophyceae</taxon>
        <taxon>Synechococcales</taxon>
        <taxon>environmental samples</taxon>
    </lineage>
</organism>
<dbReference type="PANTHER" id="PTHR34192">
    <property type="entry name" value="PLASTOCYANIN MAJOR ISOFORM, CHLOROPLASTIC-RELATED"/>
    <property type="match status" value="1"/>
</dbReference>
<sequence length="132" mass="14227" precursor="true">MKFIASTLRSLGLVVLTLLLVVTSFLMVAPPAAAETHTVKMGTDTGQLKFVPDTLTIKSGDTVKWVNNKLAPHNAVFDTKDAGLKKLSHKELLFSPGQEFESTFSDVPAGEYSYYCEPHRGAGMAGKIVVEG</sequence>
<evidence type="ECO:0000256" key="3">
    <source>
        <dbReference type="ARBA" id="ARBA00005338"/>
    </source>
</evidence>
<keyword evidence="10 11" id="KW-0472">Membrane</keyword>
<comment type="cofactor">
    <cofactor evidence="12">
        <name>Cu(2+)</name>
        <dbReference type="ChEBI" id="CHEBI:29036"/>
    </cofactor>
    <text evidence="12">The crystal structure with reduced Cu(1+) has also been determined.</text>
</comment>
<feature type="domain" description="Blue (type 1) copper" evidence="13">
    <location>
        <begin position="38"/>
        <end position="131"/>
    </location>
</feature>
<dbReference type="GO" id="GO:0031676">
    <property type="term" value="C:plasma membrane-derived thylakoid membrane"/>
    <property type="evidence" value="ECO:0007669"/>
    <property type="project" value="UniProtKB-SubCell"/>
</dbReference>
<evidence type="ECO:0000256" key="1">
    <source>
        <dbReference type="ARBA" id="ARBA00002820"/>
    </source>
</evidence>
<proteinExistence type="inferred from homology"/>
<evidence type="ECO:0000256" key="7">
    <source>
        <dbReference type="ARBA" id="ARBA00022982"/>
    </source>
</evidence>
<evidence type="ECO:0000256" key="5">
    <source>
        <dbReference type="ARBA" id="ARBA00022448"/>
    </source>
</evidence>
<evidence type="ECO:0000256" key="10">
    <source>
        <dbReference type="ARBA" id="ARBA00023136"/>
    </source>
</evidence>
<evidence type="ECO:0000256" key="12">
    <source>
        <dbReference type="PIRSR" id="PIRSR602387-1"/>
    </source>
</evidence>
<reference evidence="14" key="1">
    <citation type="submission" date="2020-02" db="EMBL/GenBank/DDBJ databases">
        <authorList>
            <person name="Meier V. D."/>
        </authorList>
    </citation>
    <scope>NUCLEOTIDE SEQUENCE</scope>
    <source>
        <strain evidence="14">AVDCRST_MAG81</strain>
    </source>
</reference>
<dbReference type="AlphaFoldDB" id="A0A6J4VC81"/>
<dbReference type="InterPro" id="IPR023511">
    <property type="entry name" value="Plastocyanin_cyanobac"/>
</dbReference>
<keyword evidence="11" id="KW-0732">Signal</keyword>
<feature type="binding site" evidence="11 12">
    <location>
        <position position="116"/>
    </location>
    <ligand>
        <name>Cu cation</name>
        <dbReference type="ChEBI" id="CHEBI:23378"/>
    </ligand>
</feature>
<keyword evidence="7 11" id="KW-0249">Electron transport</keyword>
<dbReference type="CDD" id="cd04219">
    <property type="entry name" value="Plastocyanin"/>
    <property type="match status" value="1"/>
</dbReference>
<dbReference type="NCBIfam" id="TIGR02656">
    <property type="entry name" value="cyanin_plasto"/>
    <property type="match status" value="1"/>
</dbReference>
<feature type="binding site" evidence="11 12">
    <location>
        <position position="73"/>
    </location>
    <ligand>
        <name>Cu cation</name>
        <dbReference type="ChEBI" id="CHEBI:23378"/>
    </ligand>
</feature>
<keyword evidence="6 11" id="KW-0479">Metal-binding</keyword>
<dbReference type="Gene3D" id="2.60.40.420">
    <property type="entry name" value="Cupredoxins - blue copper proteins"/>
    <property type="match status" value="1"/>
</dbReference>
<accession>A0A6J4VC81</accession>
<dbReference type="InterPro" id="IPR028871">
    <property type="entry name" value="BlueCu_1_BS"/>
</dbReference>
<evidence type="ECO:0000259" key="13">
    <source>
        <dbReference type="Pfam" id="PF00127"/>
    </source>
</evidence>
<dbReference type="HAMAP" id="MF_00566">
    <property type="entry name" value="Cytb6_f_plastocyanin"/>
    <property type="match status" value="1"/>
</dbReference>
<dbReference type="GO" id="GO:0009055">
    <property type="term" value="F:electron transfer activity"/>
    <property type="evidence" value="ECO:0007669"/>
    <property type="project" value="UniProtKB-UniRule"/>
</dbReference>
<feature type="chain" id="PRO_5027193626" description="Plastocyanin" evidence="11">
    <location>
        <begin position="35"/>
        <end position="132"/>
    </location>
</feature>
<evidence type="ECO:0000256" key="4">
    <source>
        <dbReference type="ARBA" id="ARBA00020130"/>
    </source>
</evidence>
<dbReference type="Pfam" id="PF00127">
    <property type="entry name" value="Copper-bind"/>
    <property type="match status" value="1"/>
</dbReference>
<comment type="subcellular location">
    <subcellularLocation>
        <location evidence="2 11">Cellular thylakoid membrane</location>
        <topology evidence="2 11">Peripheral membrane protein</topology>
        <orientation evidence="2 11">Lumenal side</orientation>
    </subcellularLocation>
</comment>
<evidence type="ECO:0000256" key="8">
    <source>
        <dbReference type="ARBA" id="ARBA00023008"/>
    </source>
</evidence>
<keyword evidence="5 11" id="KW-0813">Transport</keyword>
<gene>
    <name evidence="11" type="primary">petE</name>
    <name evidence="14" type="ORF">AVDCRST_MAG81-1633</name>
</gene>
<dbReference type="InterPro" id="IPR000923">
    <property type="entry name" value="BlueCu_1"/>
</dbReference>
<evidence type="ECO:0000256" key="11">
    <source>
        <dbReference type="HAMAP-Rule" id="MF_00566"/>
    </source>
</evidence>
<evidence type="ECO:0000256" key="9">
    <source>
        <dbReference type="ARBA" id="ARBA00023078"/>
    </source>
</evidence>
<keyword evidence="9 11" id="KW-0793">Thylakoid</keyword>
<name>A0A6J4VC81_9CYAN</name>
<dbReference type="InterPro" id="IPR002387">
    <property type="entry name" value="Plastocyanin"/>
</dbReference>
<dbReference type="GO" id="GO:0005507">
    <property type="term" value="F:copper ion binding"/>
    <property type="evidence" value="ECO:0007669"/>
    <property type="project" value="UniProtKB-UniRule"/>
</dbReference>
<feature type="signal peptide" evidence="11">
    <location>
        <begin position="1"/>
        <end position="34"/>
    </location>
</feature>
<evidence type="ECO:0000313" key="14">
    <source>
        <dbReference type="EMBL" id="CAA9570110.1"/>
    </source>
</evidence>
<dbReference type="InterPro" id="IPR001235">
    <property type="entry name" value="Copper_blue_Plastocyanin"/>
</dbReference>
<feature type="binding site" evidence="11 12">
    <location>
        <position position="124"/>
    </location>
    <ligand>
        <name>Cu cation</name>
        <dbReference type="ChEBI" id="CHEBI:23378"/>
    </ligand>
</feature>
<evidence type="ECO:0000256" key="2">
    <source>
        <dbReference type="ARBA" id="ARBA00004526"/>
    </source>
</evidence>
<dbReference type="SUPFAM" id="SSF49503">
    <property type="entry name" value="Cupredoxins"/>
    <property type="match status" value="1"/>
</dbReference>
<dbReference type="PRINTS" id="PR00157">
    <property type="entry name" value="PLASTOCYANIN"/>
</dbReference>
<comment type="similarity">
    <text evidence="3 11">Belongs to the plastocyanin family.</text>
</comment>
<dbReference type="EMBL" id="CADCWO010000087">
    <property type="protein sequence ID" value="CAA9570110.1"/>
    <property type="molecule type" value="Genomic_DNA"/>
</dbReference>
<dbReference type="PANTHER" id="PTHR34192:SF10">
    <property type="entry name" value="PLASTOCYANIN MAJOR ISOFORM, CHLOROPLASTIC-RELATED"/>
    <property type="match status" value="1"/>
</dbReference>
<protein>
    <recommendedName>
        <fullName evidence="4 11">Plastocyanin</fullName>
    </recommendedName>
</protein>
<feature type="binding site" evidence="11 12">
    <location>
        <position position="119"/>
    </location>
    <ligand>
        <name>Cu cation</name>
        <dbReference type="ChEBI" id="CHEBI:23378"/>
    </ligand>
</feature>